<dbReference type="PRINTS" id="PR00160">
    <property type="entry name" value="GLUTAREDOXIN"/>
</dbReference>
<evidence type="ECO:0000259" key="8">
    <source>
        <dbReference type="Pfam" id="PF00462"/>
    </source>
</evidence>
<dbReference type="InterPro" id="IPR011899">
    <property type="entry name" value="Glutaredoxin_euk/vir"/>
</dbReference>
<keyword evidence="3" id="KW-0249">Electron transport</keyword>
<comment type="catalytic activity">
    <reaction evidence="6">
        <text>1-chloro-2,4-dinitrobenzene + glutathione = 2,4-dinitrophenyl-S-glutathione + chloride + H(+)</text>
        <dbReference type="Rhea" id="RHEA:51220"/>
        <dbReference type="ChEBI" id="CHEBI:15378"/>
        <dbReference type="ChEBI" id="CHEBI:17996"/>
        <dbReference type="ChEBI" id="CHEBI:34718"/>
        <dbReference type="ChEBI" id="CHEBI:57925"/>
        <dbReference type="ChEBI" id="CHEBI:133977"/>
        <dbReference type="EC" id="2.5.1.18"/>
    </reaction>
</comment>
<dbReference type="GO" id="GO:0004602">
    <property type="term" value="F:glutathione peroxidase activity"/>
    <property type="evidence" value="ECO:0007669"/>
    <property type="project" value="UniProtKB-EC"/>
</dbReference>
<dbReference type="CDD" id="cd03419">
    <property type="entry name" value="GRX_GRXh_1_2_like"/>
    <property type="match status" value="1"/>
</dbReference>
<proteinExistence type="predicted"/>
<dbReference type="GO" id="GO:0034599">
    <property type="term" value="P:cellular response to oxidative stress"/>
    <property type="evidence" value="ECO:0007669"/>
    <property type="project" value="TreeGrafter"/>
</dbReference>
<dbReference type="GO" id="GO:0005737">
    <property type="term" value="C:cytoplasm"/>
    <property type="evidence" value="ECO:0007669"/>
    <property type="project" value="TreeGrafter"/>
</dbReference>
<keyword evidence="5" id="KW-0676">Redox-active center</keyword>
<dbReference type="GO" id="GO:0015038">
    <property type="term" value="F:glutathione disulfide oxidoreductase activity"/>
    <property type="evidence" value="ECO:0007669"/>
    <property type="project" value="TreeGrafter"/>
</dbReference>
<dbReference type="InterPro" id="IPR014025">
    <property type="entry name" value="Glutaredoxin_subgr"/>
</dbReference>
<keyword evidence="2" id="KW-0813">Transport</keyword>
<dbReference type="GO" id="GO:0004364">
    <property type="term" value="F:glutathione transferase activity"/>
    <property type="evidence" value="ECO:0007669"/>
    <property type="project" value="UniProtKB-EC"/>
</dbReference>
<comment type="catalytic activity">
    <reaction evidence="7">
        <text>RX + glutathione = an S-substituted glutathione + a halide anion + H(+)</text>
        <dbReference type="Rhea" id="RHEA:16437"/>
        <dbReference type="ChEBI" id="CHEBI:15378"/>
        <dbReference type="ChEBI" id="CHEBI:16042"/>
        <dbReference type="ChEBI" id="CHEBI:17792"/>
        <dbReference type="ChEBI" id="CHEBI:57925"/>
        <dbReference type="ChEBI" id="CHEBI:90779"/>
        <dbReference type="EC" id="2.5.1.18"/>
    </reaction>
</comment>
<dbReference type="PANTHER" id="PTHR45694:SF18">
    <property type="entry name" value="GLUTAREDOXIN-1-RELATED"/>
    <property type="match status" value="1"/>
</dbReference>
<evidence type="ECO:0000256" key="3">
    <source>
        <dbReference type="ARBA" id="ARBA00022982"/>
    </source>
</evidence>
<dbReference type="PROSITE" id="PS00195">
    <property type="entry name" value="GLUTAREDOXIN_1"/>
    <property type="match status" value="1"/>
</dbReference>
<name>A0A8K0R2U6_9PLEO</name>
<feature type="domain" description="Glutaredoxin" evidence="8">
    <location>
        <begin position="81"/>
        <end position="143"/>
    </location>
</feature>
<evidence type="ECO:0000313" key="9">
    <source>
        <dbReference type="EMBL" id="KAH7082038.1"/>
    </source>
</evidence>
<evidence type="ECO:0000256" key="4">
    <source>
        <dbReference type="ARBA" id="ARBA00023157"/>
    </source>
</evidence>
<comment type="caution">
    <text evidence="9">The sequence shown here is derived from an EMBL/GenBank/DDBJ whole genome shotgun (WGS) entry which is preliminary data.</text>
</comment>
<dbReference type="InterPro" id="IPR002109">
    <property type="entry name" value="Glutaredoxin"/>
</dbReference>
<dbReference type="Gene3D" id="3.40.30.10">
    <property type="entry name" value="Glutaredoxin"/>
    <property type="match status" value="1"/>
</dbReference>
<evidence type="ECO:0000256" key="6">
    <source>
        <dbReference type="ARBA" id="ARBA00035808"/>
    </source>
</evidence>
<accession>A0A8K0R2U6</accession>
<sequence length="166" mass="18039">MHAYLLIQRIPNPNYTSPSHTQTLALQTHNKPPHTYIQNLGSSPPTAKISFLRHFFTRAPSPATMSATKTKVQSIIDENPVAVFSKSYCPYCRAAKQLLSESGAKFYAIELDQVDDGSAIQSTLGDLTGQTTVPNIFIAKKHIGGNSDLQAQKGNLKNLLKDAGAV</sequence>
<organism evidence="9 10">
    <name type="scientific">Paraphoma chrysanthemicola</name>
    <dbReference type="NCBI Taxonomy" id="798071"/>
    <lineage>
        <taxon>Eukaryota</taxon>
        <taxon>Fungi</taxon>
        <taxon>Dikarya</taxon>
        <taxon>Ascomycota</taxon>
        <taxon>Pezizomycotina</taxon>
        <taxon>Dothideomycetes</taxon>
        <taxon>Pleosporomycetidae</taxon>
        <taxon>Pleosporales</taxon>
        <taxon>Pleosporineae</taxon>
        <taxon>Phaeosphaeriaceae</taxon>
        <taxon>Paraphoma</taxon>
    </lineage>
</organism>
<evidence type="ECO:0000256" key="2">
    <source>
        <dbReference type="ARBA" id="ARBA00022448"/>
    </source>
</evidence>
<dbReference type="PANTHER" id="PTHR45694">
    <property type="entry name" value="GLUTAREDOXIN 2"/>
    <property type="match status" value="1"/>
</dbReference>
<dbReference type="InterPro" id="IPR011767">
    <property type="entry name" value="GLR_AS"/>
</dbReference>
<dbReference type="FunFam" id="3.40.30.10:FF:000026">
    <property type="entry name" value="Glutaredoxin 2"/>
    <property type="match status" value="1"/>
</dbReference>
<gene>
    <name evidence="9" type="ORF">FB567DRAFT_530487</name>
</gene>
<dbReference type="AlphaFoldDB" id="A0A8K0R2U6"/>
<keyword evidence="4" id="KW-1015">Disulfide bond</keyword>
<dbReference type="EMBL" id="JAGMVJ010000014">
    <property type="protein sequence ID" value="KAH7082038.1"/>
    <property type="molecule type" value="Genomic_DNA"/>
</dbReference>
<dbReference type="PROSITE" id="PS51354">
    <property type="entry name" value="GLUTAREDOXIN_2"/>
    <property type="match status" value="1"/>
</dbReference>
<keyword evidence="10" id="KW-1185">Reference proteome</keyword>
<dbReference type="GO" id="GO:0005634">
    <property type="term" value="C:nucleus"/>
    <property type="evidence" value="ECO:0007669"/>
    <property type="project" value="TreeGrafter"/>
</dbReference>
<evidence type="ECO:0000313" key="10">
    <source>
        <dbReference type="Proteomes" id="UP000813461"/>
    </source>
</evidence>
<dbReference type="InterPro" id="IPR036249">
    <property type="entry name" value="Thioredoxin-like_sf"/>
</dbReference>
<protein>
    <submittedName>
        <fullName evidence="9">Thioredoxin-like protein</fullName>
    </submittedName>
</protein>
<dbReference type="Pfam" id="PF00462">
    <property type="entry name" value="Glutaredoxin"/>
    <property type="match status" value="1"/>
</dbReference>
<dbReference type="OrthoDB" id="418495at2759"/>
<dbReference type="Proteomes" id="UP000813461">
    <property type="component" value="Unassembled WGS sequence"/>
</dbReference>
<dbReference type="NCBIfam" id="TIGR02180">
    <property type="entry name" value="GRX_euk"/>
    <property type="match status" value="1"/>
</dbReference>
<evidence type="ECO:0000256" key="7">
    <source>
        <dbReference type="ARBA" id="ARBA00047960"/>
    </source>
</evidence>
<comment type="catalytic activity">
    <reaction evidence="1">
        <text>2 glutathione + H2O2 = glutathione disulfide + 2 H2O</text>
        <dbReference type="Rhea" id="RHEA:16833"/>
        <dbReference type="ChEBI" id="CHEBI:15377"/>
        <dbReference type="ChEBI" id="CHEBI:16240"/>
        <dbReference type="ChEBI" id="CHEBI:57925"/>
        <dbReference type="ChEBI" id="CHEBI:58297"/>
        <dbReference type="EC" id="1.11.1.9"/>
    </reaction>
</comment>
<evidence type="ECO:0000256" key="5">
    <source>
        <dbReference type="ARBA" id="ARBA00023284"/>
    </source>
</evidence>
<dbReference type="SUPFAM" id="SSF52833">
    <property type="entry name" value="Thioredoxin-like"/>
    <property type="match status" value="1"/>
</dbReference>
<reference evidence="9" key="1">
    <citation type="journal article" date="2021" name="Nat. Commun.">
        <title>Genetic determinants of endophytism in the Arabidopsis root mycobiome.</title>
        <authorList>
            <person name="Mesny F."/>
            <person name="Miyauchi S."/>
            <person name="Thiergart T."/>
            <person name="Pickel B."/>
            <person name="Atanasova L."/>
            <person name="Karlsson M."/>
            <person name="Huettel B."/>
            <person name="Barry K.W."/>
            <person name="Haridas S."/>
            <person name="Chen C."/>
            <person name="Bauer D."/>
            <person name="Andreopoulos W."/>
            <person name="Pangilinan J."/>
            <person name="LaButti K."/>
            <person name="Riley R."/>
            <person name="Lipzen A."/>
            <person name="Clum A."/>
            <person name="Drula E."/>
            <person name="Henrissat B."/>
            <person name="Kohler A."/>
            <person name="Grigoriev I.V."/>
            <person name="Martin F.M."/>
            <person name="Hacquard S."/>
        </authorList>
    </citation>
    <scope>NUCLEOTIDE SEQUENCE</scope>
    <source>
        <strain evidence="9">MPI-SDFR-AT-0120</strain>
    </source>
</reference>
<evidence type="ECO:0000256" key="1">
    <source>
        <dbReference type="ARBA" id="ARBA00000217"/>
    </source>
</evidence>